<name>A0A7V3YFI7_9BACT</name>
<reference evidence="7" key="1">
    <citation type="journal article" date="2020" name="mSystems">
        <title>Genome- and Community-Level Interaction Insights into Carbon Utilization and Element Cycling Functions of Hydrothermarchaeota in Hydrothermal Sediment.</title>
        <authorList>
            <person name="Zhou Z."/>
            <person name="Liu Y."/>
            <person name="Xu W."/>
            <person name="Pan J."/>
            <person name="Luo Z.H."/>
            <person name="Li M."/>
        </authorList>
    </citation>
    <scope>NUCLEOTIDE SEQUENCE [LARGE SCALE GENOMIC DNA]</scope>
    <source>
        <strain evidence="7">SpSt-747</strain>
    </source>
</reference>
<evidence type="ECO:0000256" key="1">
    <source>
        <dbReference type="ARBA" id="ARBA00004117"/>
    </source>
</evidence>
<evidence type="ECO:0000256" key="3">
    <source>
        <dbReference type="ARBA" id="ARBA00014376"/>
    </source>
</evidence>
<dbReference type="InterPro" id="IPR006300">
    <property type="entry name" value="FlgB"/>
</dbReference>
<evidence type="ECO:0000313" key="7">
    <source>
        <dbReference type="EMBL" id="HGI30111.1"/>
    </source>
</evidence>
<evidence type="ECO:0000256" key="6">
    <source>
        <dbReference type="PIRNR" id="PIRNR002889"/>
    </source>
</evidence>
<accession>A0A7V3YFI7</accession>
<comment type="caution">
    <text evidence="7">The sequence shown here is derived from an EMBL/GenBank/DDBJ whole genome shotgun (WGS) entry which is preliminary data.</text>
</comment>
<comment type="similarity">
    <text evidence="2 6">Belongs to the flagella basal body rod proteins family.</text>
</comment>
<evidence type="ECO:0000256" key="5">
    <source>
        <dbReference type="ARBA" id="ARBA00024934"/>
    </source>
</evidence>
<keyword evidence="7" id="KW-0966">Cell projection</keyword>
<dbReference type="GO" id="GO:0071978">
    <property type="term" value="P:bacterial-type flagellum-dependent swarming motility"/>
    <property type="evidence" value="ECO:0007669"/>
    <property type="project" value="TreeGrafter"/>
</dbReference>
<keyword evidence="4 6" id="KW-0975">Bacterial flagellum</keyword>
<dbReference type="PANTHER" id="PTHR30435">
    <property type="entry name" value="FLAGELLAR PROTEIN"/>
    <property type="match status" value="1"/>
</dbReference>
<dbReference type="EMBL" id="DTFV01000038">
    <property type="protein sequence ID" value="HGI30111.1"/>
    <property type="molecule type" value="Genomic_DNA"/>
</dbReference>
<protein>
    <recommendedName>
        <fullName evidence="3 6">Flagellar basal body rod protein FlgB</fullName>
    </recommendedName>
</protein>
<organism evidence="7">
    <name type="scientific">Candidatus Caldatribacterium californiense</name>
    <dbReference type="NCBI Taxonomy" id="1454726"/>
    <lineage>
        <taxon>Bacteria</taxon>
        <taxon>Pseudomonadati</taxon>
        <taxon>Atribacterota</taxon>
        <taxon>Atribacteria</taxon>
        <taxon>Atribacterales</taxon>
        <taxon>Candidatus Caldatribacteriaceae</taxon>
        <taxon>Candidatus Caldatribacterium</taxon>
    </lineage>
</organism>
<comment type="function">
    <text evidence="5 6">Structural component of flagellum, the bacterial motility apparatus. Part of the rod structure of flagellar basal body.</text>
</comment>
<dbReference type="PANTHER" id="PTHR30435:SF12">
    <property type="entry name" value="FLAGELLAR BASAL BODY ROD PROTEIN FLGB"/>
    <property type="match status" value="1"/>
</dbReference>
<comment type="subcellular location">
    <subcellularLocation>
        <location evidence="1 6">Bacterial flagellum basal body</location>
    </subcellularLocation>
</comment>
<comment type="subunit">
    <text evidence="6">The basal body constitutes a major portion of the flagellar organelle and consists of a number of rings mounted on a central rod.</text>
</comment>
<proteinExistence type="inferred from homology"/>
<dbReference type="NCBIfam" id="TIGR01396">
    <property type="entry name" value="FlgB"/>
    <property type="match status" value="1"/>
</dbReference>
<dbReference type="GO" id="GO:0030694">
    <property type="term" value="C:bacterial-type flagellum basal body, rod"/>
    <property type="evidence" value="ECO:0007669"/>
    <property type="project" value="InterPro"/>
</dbReference>
<evidence type="ECO:0000256" key="4">
    <source>
        <dbReference type="ARBA" id="ARBA00023143"/>
    </source>
</evidence>
<keyword evidence="7" id="KW-0969">Cilium</keyword>
<dbReference type="AlphaFoldDB" id="A0A7V3YFI7"/>
<dbReference type="PIRSF" id="PIRSF002889">
    <property type="entry name" value="Rod_FlgB"/>
    <property type="match status" value="1"/>
</dbReference>
<gene>
    <name evidence="7" type="primary">flgB</name>
    <name evidence="7" type="ORF">ENV30_02180</name>
</gene>
<keyword evidence="7" id="KW-0282">Flagellum</keyword>
<evidence type="ECO:0000256" key="2">
    <source>
        <dbReference type="ARBA" id="ARBA00009677"/>
    </source>
</evidence>
<sequence length="135" mass="15800">MSWDMVKDPVMQVLERGLEYSMVRQRILAQNVANVETPQYRRKDVDFQSVFQDVLQRGETLPLSVTHRAHFQDQVENSQETRVLEEAYVVRQDRSGVDVEKEMVTVVENALYYQALARMVSDKLGLLRTVIREVR</sequence>